<name>K1E010_9MICO</name>
<proteinExistence type="predicted"/>
<accession>K1E010</accession>
<evidence type="ECO:0000313" key="3">
    <source>
        <dbReference type="Proteomes" id="UP000004474"/>
    </source>
</evidence>
<dbReference type="EMBL" id="ALWX01000063">
    <property type="protein sequence ID" value="EKA60341.1"/>
    <property type="molecule type" value="Genomic_DNA"/>
</dbReference>
<dbReference type="eggNOG" id="COG0666">
    <property type="taxonomic scope" value="Bacteria"/>
</dbReference>
<evidence type="ECO:0000313" key="1">
    <source>
        <dbReference type="EMBL" id="EKA60341.1"/>
    </source>
</evidence>
<dbReference type="AlphaFoldDB" id="K1E010"/>
<reference evidence="2" key="3">
    <citation type="submission" date="2017-11" db="EMBL/GenBank/DDBJ databases">
        <authorList>
            <person name="Seuylemezian A."/>
            <person name="Cooper K."/>
            <person name="Vaishampayan P."/>
        </authorList>
    </citation>
    <scope>NUCLEOTIDE SEQUENCE</scope>
    <source>
        <strain evidence="2">PVAS-1</strain>
    </source>
</reference>
<dbReference type="InterPro" id="IPR036770">
    <property type="entry name" value="Ankyrin_rpt-contain_sf"/>
</dbReference>
<evidence type="ECO:0000313" key="2">
    <source>
        <dbReference type="EMBL" id="RWU83761.1"/>
    </source>
</evidence>
<gene>
    <name evidence="1" type="ORF">B277_13419</name>
    <name evidence="2" type="ORF">CWN80_08470</name>
</gene>
<dbReference type="RefSeq" id="WP_007928912.1">
    <property type="nucleotide sequence ID" value="NZ_ALWX01000063.1"/>
</dbReference>
<keyword evidence="4" id="KW-1185">Reference proteome</keyword>
<dbReference type="PATRIC" id="fig|1210046.3.peg.2574"/>
<dbReference type="OrthoDB" id="2038281at2"/>
<protein>
    <submittedName>
        <fullName evidence="2">Ankyrin repeat domain-containing protein</fullName>
    </submittedName>
    <submittedName>
        <fullName evidence="1">Ankyrin repeat-containing protein</fullName>
    </submittedName>
</protein>
<dbReference type="Gene3D" id="1.25.40.20">
    <property type="entry name" value="Ankyrin repeat-containing domain"/>
    <property type="match status" value="1"/>
</dbReference>
<dbReference type="STRING" id="1210046.B277_13419"/>
<comment type="caution">
    <text evidence="1">The sequence shown here is derived from an EMBL/GenBank/DDBJ whole genome shotgun (WGS) entry which is preliminary data.</text>
</comment>
<evidence type="ECO:0000313" key="4">
    <source>
        <dbReference type="Proteomes" id="UP000288711"/>
    </source>
</evidence>
<organism evidence="1 3">
    <name type="scientific">Janibacter hoylei PVAS-1</name>
    <dbReference type="NCBI Taxonomy" id="1210046"/>
    <lineage>
        <taxon>Bacteria</taxon>
        <taxon>Bacillati</taxon>
        <taxon>Actinomycetota</taxon>
        <taxon>Actinomycetes</taxon>
        <taxon>Micrococcales</taxon>
        <taxon>Intrasporangiaceae</taxon>
        <taxon>Janibacter</taxon>
    </lineage>
</organism>
<reference evidence="2 4" key="1">
    <citation type="journal article" date="2009" name="Int. J. Syst. Evol. Microbiol.">
        <title>Janibacter hoylei sp. nov., Bacillus isronensis sp. nov. and Bacillus aryabhattai sp. nov., isolated from cryotubes used for collecting air from the upper atmosphere.</title>
        <authorList>
            <person name="Shivaji S."/>
            <person name="Chaturvedi P."/>
            <person name="Begum Z."/>
            <person name="Pindi P.K."/>
            <person name="Manorama R."/>
            <person name="Padmanaban D.A."/>
            <person name="Shouche Y.S."/>
            <person name="Pawar S."/>
            <person name="Vaishampayan P."/>
            <person name="Dutt C.B."/>
            <person name="Datta G.N."/>
            <person name="Manchanda R.K."/>
            <person name="Rao U.R."/>
            <person name="Bhargava P.M."/>
            <person name="Narlikar J.V."/>
        </authorList>
    </citation>
    <scope>NUCLEOTIDE SEQUENCE [LARGE SCALE GENOMIC DNA]</scope>
    <source>
        <strain evidence="2 4">PVAS-1</strain>
    </source>
</reference>
<dbReference type="Proteomes" id="UP000288711">
    <property type="component" value="Unassembled WGS sequence"/>
</dbReference>
<dbReference type="SUPFAM" id="SSF48403">
    <property type="entry name" value="Ankyrin repeat"/>
    <property type="match status" value="1"/>
</dbReference>
<reference evidence="1 3" key="2">
    <citation type="journal article" date="2012" name="J. Bacteriol.">
        <title>Genome Sequence of Janibacter hoylei MTCC8307, Isolated from the Stratospheric Air.</title>
        <authorList>
            <person name="Pawar S.P."/>
            <person name="Dhotre D.P."/>
            <person name="Shetty S.A."/>
            <person name="Chowdhury S.P."/>
            <person name="Chaudhari B.L."/>
            <person name="Shouche Y.S."/>
        </authorList>
    </citation>
    <scope>NUCLEOTIDE SEQUENCE [LARGE SCALE GENOMIC DNA]</scope>
    <source>
        <strain evidence="1 3">PVAS-1</strain>
    </source>
</reference>
<dbReference type="EMBL" id="PIPF01000007">
    <property type="protein sequence ID" value="RWU83761.1"/>
    <property type="molecule type" value="Genomic_DNA"/>
</dbReference>
<dbReference type="Proteomes" id="UP000004474">
    <property type="component" value="Unassembled WGS sequence"/>
</dbReference>
<sequence length="176" mass="19281">MKALDLIARMKPTAEFIAAAEGAGLGAPRADGKSLLMAALGNTDLESRYATTQWLLDHGTHLGPPNSEGYTELHVLFGQVEHDIAKDLAIAEQLIALGADVNAVSPRGGLVFCEVLRMKFTDEDLEPIYDLWFRQPVTLDFETPSKLGATPLNFAQAIPYRATILERMQKYVAEHS</sequence>